<accession>A0A2P2PZ24</accession>
<dbReference type="EMBL" id="GGEC01079435">
    <property type="protein sequence ID" value="MBX59919.1"/>
    <property type="molecule type" value="Transcribed_RNA"/>
</dbReference>
<protein>
    <submittedName>
        <fullName evidence="1">Uncharacterized protein</fullName>
    </submittedName>
</protein>
<name>A0A2P2PZ24_RHIMU</name>
<dbReference type="AlphaFoldDB" id="A0A2P2PZ24"/>
<reference evidence="1" key="1">
    <citation type="submission" date="2018-02" db="EMBL/GenBank/DDBJ databases">
        <title>Rhizophora mucronata_Transcriptome.</title>
        <authorList>
            <person name="Meera S.P."/>
            <person name="Sreeshan A."/>
            <person name="Augustine A."/>
        </authorList>
    </citation>
    <scope>NUCLEOTIDE SEQUENCE</scope>
    <source>
        <tissue evidence="1">Leaf</tissue>
    </source>
</reference>
<proteinExistence type="predicted"/>
<evidence type="ECO:0000313" key="1">
    <source>
        <dbReference type="EMBL" id="MBX59919.1"/>
    </source>
</evidence>
<organism evidence="1">
    <name type="scientific">Rhizophora mucronata</name>
    <name type="common">Asiatic mangrove</name>
    <dbReference type="NCBI Taxonomy" id="61149"/>
    <lineage>
        <taxon>Eukaryota</taxon>
        <taxon>Viridiplantae</taxon>
        <taxon>Streptophyta</taxon>
        <taxon>Embryophyta</taxon>
        <taxon>Tracheophyta</taxon>
        <taxon>Spermatophyta</taxon>
        <taxon>Magnoliopsida</taxon>
        <taxon>eudicotyledons</taxon>
        <taxon>Gunneridae</taxon>
        <taxon>Pentapetalae</taxon>
        <taxon>rosids</taxon>
        <taxon>fabids</taxon>
        <taxon>Malpighiales</taxon>
        <taxon>Rhizophoraceae</taxon>
        <taxon>Rhizophora</taxon>
    </lineage>
</organism>
<sequence>MIAALWSPSQVHMDSTPYLGMGLAIHHPR</sequence>